<dbReference type="OMA" id="RECWRHI"/>
<evidence type="ECO:0000313" key="2">
    <source>
        <dbReference type="Proteomes" id="UP000184267"/>
    </source>
</evidence>
<dbReference type="OrthoDB" id="3238099at2759"/>
<dbReference type="SUPFAM" id="SSF52047">
    <property type="entry name" value="RNI-like"/>
    <property type="match status" value="1"/>
</dbReference>
<gene>
    <name evidence="1" type="ORF">TRAPUB_6333</name>
</gene>
<dbReference type="EMBL" id="MNAD01001635">
    <property type="protein sequence ID" value="OJT03105.1"/>
    <property type="molecule type" value="Genomic_DNA"/>
</dbReference>
<protein>
    <recommendedName>
        <fullName evidence="3">F-box domain-containing protein</fullName>
    </recommendedName>
</protein>
<proteinExistence type="predicted"/>
<comment type="caution">
    <text evidence="1">The sequence shown here is derived from an EMBL/GenBank/DDBJ whole genome shotgun (WGS) entry which is preliminary data.</text>
</comment>
<keyword evidence="2" id="KW-1185">Reference proteome</keyword>
<name>A0A1M2V693_TRAPU</name>
<sequence>MAIVATNQNTTHGFSRLPTELCAGVVKSLSKVDQRSCLSVSRLFRDLARPLVFSRVIIRVGMWKATDDEGMFDDDVELMERRVRRNKEKLQYIALDAQFARIVKAIHVHAHREWDFADLEEPQDKLEDNLDISLVVRALKALPHLRSFRWHGISPALTPAVLDALAKTCGRTLVELSVAAMINDDKAPQYLTQFKKLQALSLAGDMCNFPHYGNPEPESMVTACIQHVPLTVLRLSVLGDSVWDTPLRVLSGLYELSLQRPQSLDKLSVVFQHCSQLRTLNVLIDNVACKPQFIAALKAAPDALPHLTSFKFIACSRGAFNIDPDLFAAFLKDKKAMRRLDLTFYNPFKDIADYTRFLDMFASLPQLEVLGLVLKGEKFTREHLQLFDERLPLGLSALLLSWEFRSVVDIQKEDWIAMLKRRLSLAYLHVLDPRGSLDLCKLLLKDHPPALQFVGYGSCLGTFERNFATGEAAYGPVWDEETAGFRTVEDFGCEDWEWLLRNHDWNSLHSLEPYDYFRECWRHIHC</sequence>
<dbReference type="AlphaFoldDB" id="A0A1M2V693"/>
<reference evidence="1 2" key="1">
    <citation type="submission" date="2016-10" db="EMBL/GenBank/DDBJ databases">
        <title>Genome sequence of the basidiomycete white-rot fungus Trametes pubescens.</title>
        <authorList>
            <person name="Makela M.R."/>
            <person name="Granchi Z."/>
            <person name="Peng M."/>
            <person name="De Vries R.P."/>
            <person name="Grigoriev I."/>
            <person name="Riley R."/>
            <person name="Hilden K."/>
        </authorList>
    </citation>
    <scope>NUCLEOTIDE SEQUENCE [LARGE SCALE GENOMIC DNA]</scope>
    <source>
        <strain evidence="1 2">FBCC735</strain>
    </source>
</reference>
<dbReference type="Proteomes" id="UP000184267">
    <property type="component" value="Unassembled WGS sequence"/>
</dbReference>
<evidence type="ECO:0008006" key="3">
    <source>
        <dbReference type="Google" id="ProtNLM"/>
    </source>
</evidence>
<dbReference type="InterPro" id="IPR032675">
    <property type="entry name" value="LRR_dom_sf"/>
</dbReference>
<organism evidence="1 2">
    <name type="scientific">Trametes pubescens</name>
    <name type="common">White-rot fungus</name>
    <dbReference type="NCBI Taxonomy" id="154538"/>
    <lineage>
        <taxon>Eukaryota</taxon>
        <taxon>Fungi</taxon>
        <taxon>Dikarya</taxon>
        <taxon>Basidiomycota</taxon>
        <taxon>Agaricomycotina</taxon>
        <taxon>Agaricomycetes</taxon>
        <taxon>Polyporales</taxon>
        <taxon>Polyporaceae</taxon>
        <taxon>Trametes</taxon>
    </lineage>
</organism>
<accession>A0A1M2V693</accession>
<evidence type="ECO:0000313" key="1">
    <source>
        <dbReference type="EMBL" id="OJT03105.1"/>
    </source>
</evidence>
<dbReference type="Gene3D" id="3.80.10.10">
    <property type="entry name" value="Ribonuclease Inhibitor"/>
    <property type="match status" value="1"/>
</dbReference>